<protein>
    <submittedName>
        <fullName evidence="3">Peptidoglycan-binding protein</fullName>
    </submittedName>
</protein>
<feature type="domain" description="Peptidoglycan binding-like" evidence="2">
    <location>
        <begin position="77"/>
        <end position="133"/>
    </location>
</feature>
<dbReference type="InterPro" id="IPR036366">
    <property type="entry name" value="PGBDSf"/>
</dbReference>
<dbReference type="SUPFAM" id="SSF47090">
    <property type="entry name" value="PGBD-like"/>
    <property type="match status" value="2"/>
</dbReference>
<feature type="region of interest" description="Disordered" evidence="1">
    <location>
        <begin position="168"/>
        <end position="259"/>
    </location>
</feature>
<sequence length="335" mass="36177">MTARFFGYLSSLNQFGKCCLPKQKQGHKLLIGIKLLLFSSAPVLFASSVVPVGATPLEIAQITQVSINRPNLQLGSQGQPVSELQAALKLLGYYTGAVDGNYNQATAKAVSQFQQAAGLNPNGIVDAITWQRLFPGEAIASSTASTTSIANSASSFPVPTQILNNSTTTTTQTANNSTATTTQIANNSTVLTTTPEPKPATPPKQTTSTNSQKKTVTQSSSTRTQQNTRTQSTKRTQPNTRTQSTKRTQPNPHFEKIPGVQYTSKGYPILRLGMSNVEVRRLQMRLRKLGYLESAADGDFGEATEAAVKALQRRYGIEPDGVVGGETWEILLRRR</sequence>
<gene>
    <name evidence="3" type="ORF">CEN50_16505</name>
</gene>
<dbReference type="InterPro" id="IPR036365">
    <property type="entry name" value="PGBD-like_sf"/>
</dbReference>
<dbReference type="Pfam" id="PF01471">
    <property type="entry name" value="PG_binding_1"/>
    <property type="match status" value="2"/>
</dbReference>
<dbReference type="Proteomes" id="UP000235025">
    <property type="component" value="Unassembled WGS sequence"/>
</dbReference>
<evidence type="ECO:0000313" key="4">
    <source>
        <dbReference type="Proteomes" id="UP000235025"/>
    </source>
</evidence>
<accession>A0A2N6KDS7</accession>
<name>A0A2N6KDS7_9CYAN</name>
<feature type="compositionally biased region" description="Low complexity" evidence="1">
    <location>
        <begin position="168"/>
        <end position="195"/>
    </location>
</feature>
<dbReference type="Gene3D" id="1.10.101.10">
    <property type="entry name" value="PGBD-like superfamily/PGBD"/>
    <property type="match status" value="2"/>
</dbReference>
<feature type="compositionally biased region" description="Polar residues" evidence="1">
    <location>
        <begin position="238"/>
        <end position="251"/>
    </location>
</feature>
<dbReference type="EMBL" id="NMQA01000198">
    <property type="protein sequence ID" value="PLZ97008.1"/>
    <property type="molecule type" value="Genomic_DNA"/>
</dbReference>
<organism evidence="3 4">
    <name type="scientific">Fischerella thermalis CCMEE 5268</name>
    <dbReference type="NCBI Taxonomy" id="2019662"/>
    <lineage>
        <taxon>Bacteria</taxon>
        <taxon>Bacillati</taxon>
        <taxon>Cyanobacteriota</taxon>
        <taxon>Cyanophyceae</taxon>
        <taxon>Nostocales</taxon>
        <taxon>Hapalosiphonaceae</taxon>
        <taxon>Fischerella</taxon>
    </lineage>
</organism>
<evidence type="ECO:0000313" key="3">
    <source>
        <dbReference type="EMBL" id="PLZ97008.1"/>
    </source>
</evidence>
<dbReference type="AlphaFoldDB" id="A0A2N6KDS7"/>
<feature type="compositionally biased region" description="Low complexity" evidence="1">
    <location>
        <begin position="203"/>
        <end position="237"/>
    </location>
</feature>
<evidence type="ECO:0000259" key="2">
    <source>
        <dbReference type="Pfam" id="PF01471"/>
    </source>
</evidence>
<reference evidence="3 4" key="1">
    <citation type="submission" date="2017-07" db="EMBL/GenBank/DDBJ databases">
        <title>Genomes of Fischerella (Mastigocladus) sp. strains.</title>
        <authorList>
            <person name="Miller S.R."/>
        </authorList>
    </citation>
    <scope>NUCLEOTIDE SEQUENCE [LARGE SCALE GENOMIC DNA]</scope>
    <source>
        <strain evidence="3 4">CCMEE 5268</strain>
    </source>
</reference>
<dbReference type="InterPro" id="IPR002477">
    <property type="entry name" value="Peptidoglycan-bd-like"/>
</dbReference>
<feature type="domain" description="Peptidoglycan binding-like" evidence="2">
    <location>
        <begin position="277"/>
        <end position="331"/>
    </location>
</feature>
<proteinExistence type="predicted"/>
<comment type="caution">
    <text evidence="3">The sequence shown here is derived from an EMBL/GenBank/DDBJ whole genome shotgun (WGS) entry which is preliminary data.</text>
</comment>
<dbReference type="RefSeq" id="WP_102173931.1">
    <property type="nucleotide sequence ID" value="NZ_NMQA01000198.1"/>
</dbReference>
<evidence type="ECO:0000256" key="1">
    <source>
        <dbReference type="SAM" id="MobiDB-lite"/>
    </source>
</evidence>